<sequence length="177" mass="18725">MVAPQKFLLSVLLSLGFVSANDDAQLEARSSALLNGVHGAVLNSVQQIDKLNAAIREHPEHAGAMSAATFAQATDSQIDNAISTVANALSPLTGGLSVAVGQAILGPFVQSITDGAEVFLGNVVGGAFDLVANHQMISNLAKSYTNLISQANRYNINTSRLQYIQKQIQQRIPKQEL</sequence>
<dbReference type="Proteomes" id="UP000761534">
    <property type="component" value="Unassembled WGS sequence"/>
</dbReference>
<reference evidence="2" key="1">
    <citation type="journal article" date="2019" name="G3 (Bethesda)">
        <title>Genome Assemblies of Two Rare Opportunistic Yeast Pathogens: Diutina rugosa (syn. Candida rugosa) and Trichomonascus ciferrii (syn. Candida ciferrii).</title>
        <authorList>
            <person name="Mixao V."/>
            <person name="Saus E."/>
            <person name="Hansen A.P."/>
            <person name="Lass-Florl C."/>
            <person name="Gabaldon T."/>
        </authorList>
    </citation>
    <scope>NUCLEOTIDE SEQUENCE</scope>
    <source>
        <strain evidence="2">CBS 4856</strain>
    </source>
</reference>
<evidence type="ECO:0000313" key="2">
    <source>
        <dbReference type="EMBL" id="KAA8917059.1"/>
    </source>
</evidence>
<evidence type="ECO:0000313" key="3">
    <source>
        <dbReference type="Proteomes" id="UP000761534"/>
    </source>
</evidence>
<protein>
    <submittedName>
        <fullName evidence="2">Uncharacterized protein</fullName>
    </submittedName>
</protein>
<gene>
    <name evidence="2" type="ORF">TRICI_000731</name>
</gene>
<keyword evidence="3" id="KW-1185">Reference proteome</keyword>
<dbReference type="VEuPathDB" id="FungiDB:TRICI_000731"/>
<accession>A0A642VBE5</accession>
<dbReference type="AlphaFoldDB" id="A0A642VBE5"/>
<dbReference type="EMBL" id="SWFS01000066">
    <property type="protein sequence ID" value="KAA8917059.1"/>
    <property type="molecule type" value="Genomic_DNA"/>
</dbReference>
<proteinExistence type="predicted"/>
<feature type="chain" id="PRO_5024904872" evidence="1">
    <location>
        <begin position="21"/>
        <end position="177"/>
    </location>
</feature>
<keyword evidence="1" id="KW-0732">Signal</keyword>
<comment type="caution">
    <text evidence="2">The sequence shown here is derived from an EMBL/GenBank/DDBJ whole genome shotgun (WGS) entry which is preliminary data.</text>
</comment>
<organism evidence="2 3">
    <name type="scientific">Trichomonascus ciferrii</name>
    <dbReference type="NCBI Taxonomy" id="44093"/>
    <lineage>
        <taxon>Eukaryota</taxon>
        <taxon>Fungi</taxon>
        <taxon>Dikarya</taxon>
        <taxon>Ascomycota</taxon>
        <taxon>Saccharomycotina</taxon>
        <taxon>Dipodascomycetes</taxon>
        <taxon>Dipodascales</taxon>
        <taxon>Trichomonascaceae</taxon>
        <taxon>Trichomonascus</taxon>
        <taxon>Trichomonascus ciferrii complex</taxon>
    </lineage>
</organism>
<name>A0A642VBE5_9ASCO</name>
<feature type="signal peptide" evidence="1">
    <location>
        <begin position="1"/>
        <end position="20"/>
    </location>
</feature>
<evidence type="ECO:0000256" key="1">
    <source>
        <dbReference type="SAM" id="SignalP"/>
    </source>
</evidence>